<evidence type="ECO:0000259" key="2">
    <source>
        <dbReference type="PROSITE" id="PS50206"/>
    </source>
</evidence>
<dbReference type="SUPFAM" id="SSF56281">
    <property type="entry name" value="Metallo-hydrolase/oxidoreductase"/>
    <property type="match status" value="1"/>
</dbReference>
<dbReference type="OrthoDB" id="9784009at2"/>
<dbReference type="GO" id="GO:0070813">
    <property type="term" value="P:hydrogen sulfide metabolic process"/>
    <property type="evidence" value="ECO:0007669"/>
    <property type="project" value="TreeGrafter"/>
</dbReference>
<dbReference type="CDD" id="cd00158">
    <property type="entry name" value="RHOD"/>
    <property type="match status" value="1"/>
</dbReference>
<keyword evidence="1" id="KW-0479">Metal-binding</keyword>
<dbReference type="InterPro" id="IPR036873">
    <property type="entry name" value="Rhodanese-like_dom_sf"/>
</dbReference>
<dbReference type="PANTHER" id="PTHR43084:SF1">
    <property type="entry name" value="PERSULFIDE DIOXYGENASE ETHE1, MITOCHONDRIAL"/>
    <property type="match status" value="1"/>
</dbReference>
<sequence>MESCVWTELRLRKELFGLTFALFKFYPSTTMFLRQITDSSLAQNAYLIGCQRTGEAVIVDPERDVDRYLKLAAENDLRITAVAETHIHADYLSGARELVTHHGVEAYLSAEGGPDWQFEWAHGNPKAHFLRDGDSFHVGKIEFKALLTAGHTPEHLSYLVTDHGGGATLPMGLLSGDFIFVGGVGRPDLLESAAGQKGVMESSARVLYANLRATEDLPEHLQILPAHGAGSACGKSLGAIPNSVMGYERLFNPAFKKALTEGEDEFVKDILAGQPAPPLYFARMKRDNRAGPVLLPEGKLPQPKHLSVAELSVFLGGVKSVVLDLRSDRTAFMQRHVKGALLAPLAGGKLPIAAGSYVEEGAQILLIVHDPSEVGAAVRQLIRIGLDDVAAWMTLAEIQEASDALMTTQAYITTDQLHEALDTQPEAQVLDVRGADEYAERHVEGALNIPHTRLAARIQELSADRRLYVHCGSGLRASLATAYLAQQGRDVVLVDGAFEKIASSLKTTAKAKF</sequence>
<gene>
    <name evidence="3" type="ORF">EI77_00865</name>
</gene>
<keyword evidence="3" id="KW-0378">Hydrolase</keyword>
<reference evidence="3 4" key="1">
    <citation type="submission" date="2019-03" db="EMBL/GenBank/DDBJ databases">
        <title>Genomic Encyclopedia of Archaeal and Bacterial Type Strains, Phase II (KMG-II): from individual species to whole genera.</title>
        <authorList>
            <person name="Goeker M."/>
        </authorList>
    </citation>
    <scope>NUCLEOTIDE SEQUENCE [LARGE SCALE GENOMIC DNA]</scope>
    <source>
        <strain evidence="3 4">ATCC 25309</strain>
    </source>
</reference>
<dbReference type="InterPro" id="IPR001279">
    <property type="entry name" value="Metallo-B-lactamas"/>
</dbReference>
<dbReference type="SMART" id="SM00849">
    <property type="entry name" value="Lactamase_B"/>
    <property type="match status" value="1"/>
</dbReference>
<dbReference type="InterPro" id="IPR036866">
    <property type="entry name" value="RibonucZ/Hydroxyglut_hydro"/>
</dbReference>
<evidence type="ECO:0000313" key="3">
    <source>
        <dbReference type="EMBL" id="TDU81555.1"/>
    </source>
</evidence>
<feature type="domain" description="Rhodanese" evidence="2">
    <location>
        <begin position="423"/>
        <end position="510"/>
    </location>
</feature>
<dbReference type="InterPro" id="IPR001763">
    <property type="entry name" value="Rhodanese-like_dom"/>
</dbReference>
<dbReference type="PANTHER" id="PTHR43084">
    <property type="entry name" value="PERSULFIDE DIOXYGENASE ETHE1"/>
    <property type="match status" value="1"/>
</dbReference>
<dbReference type="SUPFAM" id="SSF52821">
    <property type="entry name" value="Rhodanese/Cell cycle control phosphatase"/>
    <property type="match status" value="2"/>
</dbReference>
<accession>A0A4R7SS47</accession>
<proteinExistence type="predicted"/>
<dbReference type="FunFam" id="3.60.15.10:FF:000030">
    <property type="entry name" value="Metallo-beta-lactamase family protein"/>
    <property type="match status" value="1"/>
</dbReference>
<dbReference type="Pfam" id="PF00581">
    <property type="entry name" value="Rhodanese"/>
    <property type="match status" value="1"/>
</dbReference>
<protein>
    <submittedName>
        <fullName evidence="3">Hydroxyacylglutathione hydrolase</fullName>
    </submittedName>
</protein>
<dbReference type="InterPro" id="IPR044528">
    <property type="entry name" value="POD-like_MBL-fold"/>
</dbReference>
<name>A0A4R7SS47_9BACT</name>
<dbReference type="CDD" id="cd07724">
    <property type="entry name" value="POD-like_MBL-fold"/>
    <property type="match status" value="1"/>
</dbReference>
<evidence type="ECO:0000256" key="1">
    <source>
        <dbReference type="ARBA" id="ARBA00022723"/>
    </source>
</evidence>
<dbReference type="Gene3D" id="3.40.250.10">
    <property type="entry name" value="Rhodanese-like domain"/>
    <property type="match status" value="2"/>
</dbReference>
<dbReference type="GO" id="GO:0006749">
    <property type="term" value="P:glutathione metabolic process"/>
    <property type="evidence" value="ECO:0007669"/>
    <property type="project" value="InterPro"/>
</dbReference>
<dbReference type="InterPro" id="IPR051682">
    <property type="entry name" value="Mito_Persulfide_Diox"/>
</dbReference>
<organism evidence="3 4">
    <name type="scientific">Prosthecobacter fusiformis</name>
    <dbReference type="NCBI Taxonomy" id="48464"/>
    <lineage>
        <taxon>Bacteria</taxon>
        <taxon>Pseudomonadati</taxon>
        <taxon>Verrucomicrobiota</taxon>
        <taxon>Verrucomicrobiia</taxon>
        <taxon>Verrucomicrobiales</taxon>
        <taxon>Verrucomicrobiaceae</taxon>
        <taxon>Prosthecobacter</taxon>
    </lineage>
</organism>
<dbReference type="EMBL" id="SOCA01000001">
    <property type="protein sequence ID" value="TDU81555.1"/>
    <property type="molecule type" value="Genomic_DNA"/>
</dbReference>
<dbReference type="SMART" id="SM00450">
    <property type="entry name" value="RHOD"/>
    <property type="match status" value="1"/>
</dbReference>
<dbReference type="Proteomes" id="UP000295662">
    <property type="component" value="Unassembled WGS sequence"/>
</dbReference>
<dbReference type="GO" id="GO:0016787">
    <property type="term" value="F:hydrolase activity"/>
    <property type="evidence" value="ECO:0007669"/>
    <property type="project" value="UniProtKB-KW"/>
</dbReference>
<dbReference type="PROSITE" id="PS50206">
    <property type="entry name" value="RHODANESE_3"/>
    <property type="match status" value="1"/>
</dbReference>
<dbReference type="GO" id="GO:0050313">
    <property type="term" value="F:sulfur dioxygenase activity"/>
    <property type="evidence" value="ECO:0007669"/>
    <property type="project" value="InterPro"/>
</dbReference>
<keyword evidence="4" id="KW-1185">Reference proteome</keyword>
<comment type="caution">
    <text evidence="3">The sequence shown here is derived from an EMBL/GenBank/DDBJ whole genome shotgun (WGS) entry which is preliminary data.</text>
</comment>
<dbReference type="GO" id="GO:0046872">
    <property type="term" value="F:metal ion binding"/>
    <property type="evidence" value="ECO:0007669"/>
    <property type="project" value="UniProtKB-KW"/>
</dbReference>
<evidence type="ECO:0000313" key="4">
    <source>
        <dbReference type="Proteomes" id="UP000295662"/>
    </source>
</evidence>
<dbReference type="Gene3D" id="3.60.15.10">
    <property type="entry name" value="Ribonuclease Z/Hydroxyacylglutathione hydrolase-like"/>
    <property type="match status" value="1"/>
</dbReference>
<dbReference type="AlphaFoldDB" id="A0A4R7SS47"/>
<dbReference type="Pfam" id="PF00753">
    <property type="entry name" value="Lactamase_B"/>
    <property type="match status" value="1"/>
</dbReference>